<evidence type="ECO:0000256" key="1">
    <source>
        <dbReference type="SAM" id="MobiDB-lite"/>
    </source>
</evidence>
<keyword evidence="3" id="KW-1185">Reference proteome</keyword>
<dbReference type="EMBL" id="JAJJMB010014260">
    <property type="protein sequence ID" value="KAI3861603.1"/>
    <property type="molecule type" value="Genomic_DNA"/>
</dbReference>
<comment type="caution">
    <text evidence="2">The sequence shown here is derived from an EMBL/GenBank/DDBJ whole genome shotgun (WGS) entry which is preliminary data.</text>
</comment>
<evidence type="ECO:0000313" key="2">
    <source>
        <dbReference type="EMBL" id="KAI3861603.1"/>
    </source>
</evidence>
<dbReference type="Proteomes" id="UP001202328">
    <property type="component" value="Unassembled WGS sequence"/>
</dbReference>
<protein>
    <submittedName>
        <fullName evidence="2">Uncharacterized protein</fullName>
    </submittedName>
</protein>
<feature type="compositionally biased region" description="Acidic residues" evidence="1">
    <location>
        <begin position="28"/>
        <end position="54"/>
    </location>
</feature>
<evidence type="ECO:0000313" key="3">
    <source>
        <dbReference type="Proteomes" id="UP001202328"/>
    </source>
</evidence>
<proteinExistence type="predicted"/>
<reference evidence="2" key="1">
    <citation type="submission" date="2022-04" db="EMBL/GenBank/DDBJ databases">
        <title>A functionally conserved STORR gene fusion in Papaver species that diverged 16.8 million years ago.</title>
        <authorList>
            <person name="Catania T."/>
        </authorList>
    </citation>
    <scope>NUCLEOTIDE SEQUENCE</scope>
    <source>
        <strain evidence="2">S-188037</strain>
    </source>
</reference>
<sequence>MLQNAILNLLKRTGIKKNNEKDCNFESEGGEDSDEDNEDDTENEQVRDSEDEEDIEHKIPRVETEQTLEDMVKLLCLFMCITLFFTTKDAHKLKEKYFGLVDDLEKSKNVSWPDLIHSFLEEKINQNYNTPEDITGCVVYLLLLYAEHAHLVKPLTLLDDRYLPRAARWNIKEISVEFLKDMETSQYTVSPQ</sequence>
<name>A0AAD4S4S7_9MAGN</name>
<accession>A0AAD4S4S7</accession>
<organism evidence="2 3">
    <name type="scientific">Papaver atlanticum</name>
    <dbReference type="NCBI Taxonomy" id="357466"/>
    <lineage>
        <taxon>Eukaryota</taxon>
        <taxon>Viridiplantae</taxon>
        <taxon>Streptophyta</taxon>
        <taxon>Embryophyta</taxon>
        <taxon>Tracheophyta</taxon>
        <taxon>Spermatophyta</taxon>
        <taxon>Magnoliopsida</taxon>
        <taxon>Ranunculales</taxon>
        <taxon>Papaveraceae</taxon>
        <taxon>Papaveroideae</taxon>
        <taxon>Papaver</taxon>
    </lineage>
</organism>
<feature type="region of interest" description="Disordered" evidence="1">
    <location>
        <begin position="20"/>
        <end position="56"/>
    </location>
</feature>
<dbReference type="AlphaFoldDB" id="A0AAD4S4S7"/>
<gene>
    <name evidence="2" type="ORF">MKW98_000555</name>
</gene>